<proteinExistence type="predicted"/>
<name>A0AAF1D282_9BBAC</name>
<reference evidence="2" key="1">
    <citation type="journal article" date="2019" name="Genomics">
        <title>Genome sequence analysis and organization of the Hyphantria cunea granulovirus (HycuGV-Hc1) from Turkey.</title>
        <authorList>
            <person name="Gencer D."/>
            <person name="Bayramoglu Z."/>
            <person name="Nalcacioglu R."/>
            <person name="Demirbag Z."/>
            <person name="Demir I."/>
        </authorList>
    </citation>
    <scope>NUCLEOTIDE SEQUENCE</scope>
    <source>
        <strain evidence="2">Hc1</strain>
    </source>
</reference>
<feature type="region of interest" description="Disordered" evidence="1">
    <location>
        <begin position="52"/>
        <end position="74"/>
    </location>
</feature>
<sequence>MNNLLKAWRTYWNGDDTDEEVRRKLVELDRRMDEIEIDMRIVYDHLSSIDSPKISPRTSSTDSTGGGSNLGAYIKPNMDHTTTLQWVTGKEKKYNTRKRVYDTMNMVKVLDKKSAGPKEHIKKFKQNLQDENVPYEDISESTMVLKCVADKLTDEYFDKIKDN</sequence>
<evidence type="ECO:0000256" key="1">
    <source>
        <dbReference type="SAM" id="MobiDB-lite"/>
    </source>
</evidence>
<organism evidence="2 3">
    <name type="scientific">Hyphantria cunea granulovirus</name>
    <dbReference type="NCBI Taxonomy" id="307448"/>
    <lineage>
        <taxon>Viruses</taxon>
        <taxon>Viruses incertae sedis</taxon>
        <taxon>Naldaviricetes</taxon>
        <taxon>Lefavirales</taxon>
        <taxon>Baculoviridae</taxon>
        <taxon>Betabaculovirus</taxon>
        <taxon>Betabaculovirus hycuneae</taxon>
    </lineage>
</organism>
<evidence type="ECO:0000313" key="3">
    <source>
        <dbReference type="Proteomes" id="UP000831479"/>
    </source>
</evidence>
<dbReference type="EMBL" id="MH923363">
    <property type="protein sequence ID" value="QBQ01616.1"/>
    <property type="molecule type" value="Genomic_DNA"/>
</dbReference>
<dbReference type="Proteomes" id="UP000831479">
    <property type="component" value="Segment"/>
</dbReference>
<evidence type="ECO:0000313" key="2">
    <source>
        <dbReference type="EMBL" id="QBQ01616.1"/>
    </source>
</evidence>
<protein>
    <submittedName>
        <fullName evidence="2">38.7 kDa protein</fullName>
    </submittedName>
</protein>
<accession>A0AAF1D282</accession>
<keyword evidence="3" id="KW-1185">Reference proteome</keyword>
<gene>
    <name evidence="2" type="ORF">HycuGV_00063</name>
</gene>